<dbReference type="Pfam" id="PF16453">
    <property type="entry name" value="IQ_SEC7_PH"/>
    <property type="match status" value="1"/>
</dbReference>
<feature type="compositionally biased region" description="Polar residues" evidence="6">
    <location>
        <begin position="139"/>
        <end position="149"/>
    </location>
</feature>
<accession>A0ABR1DAD3</accession>
<protein>
    <recommendedName>
        <fullName evidence="7">SEC7 domain-containing protein</fullName>
    </recommendedName>
</protein>
<dbReference type="InterPro" id="IPR000904">
    <property type="entry name" value="Sec7_dom"/>
</dbReference>
<evidence type="ECO:0000313" key="9">
    <source>
        <dbReference type="Proteomes" id="UP001303046"/>
    </source>
</evidence>
<organism evidence="8 9">
    <name type="scientific">Necator americanus</name>
    <name type="common">Human hookworm</name>
    <dbReference type="NCBI Taxonomy" id="51031"/>
    <lineage>
        <taxon>Eukaryota</taxon>
        <taxon>Metazoa</taxon>
        <taxon>Ecdysozoa</taxon>
        <taxon>Nematoda</taxon>
        <taxon>Chromadorea</taxon>
        <taxon>Rhabditida</taxon>
        <taxon>Rhabditina</taxon>
        <taxon>Rhabditomorpha</taxon>
        <taxon>Strongyloidea</taxon>
        <taxon>Ancylostomatidae</taxon>
        <taxon>Bunostominae</taxon>
        <taxon>Necator</taxon>
    </lineage>
</organism>
<dbReference type="SUPFAM" id="SSF48425">
    <property type="entry name" value="Sec7 domain"/>
    <property type="match status" value="1"/>
</dbReference>
<keyword evidence="5" id="KW-0175">Coiled coil</keyword>
<feature type="region of interest" description="Disordered" evidence="6">
    <location>
        <begin position="196"/>
        <end position="220"/>
    </location>
</feature>
<dbReference type="CDD" id="cd00171">
    <property type="entry name" value="Sec7"/>
    <property type="match status" value="1"/>
</dbReference>
<evidence type="ECO:0000259" key="7">
    <source>
        <dbReference type="PROSITE" id="PS50190"/>
    </source>
</evidence>
<dbReference type="PANTHER" id="PTHR10663:SF342">
    <property type="entry name" value="FI21420P1"/>
    <property type="match status" value="1"/>
</dbReference>
<feature type="compositionally biased region" description="Low complexity" evidence="6">
    <location>
        <begin position="159"/>
        <end position="172"/>
    </location>
</feature>
<dbReference type="Gene3D" id="2.30.29.30">
    <property type="entry name" value="Pleckstrin-homology domain (PH domain)/Phosphotyrosine-binding domain (PTB)"/>
    <property type="match status" value="1"/>
</dbReference>
<dbReference type="Gene3D" id="1.10.1000.11">
    <property type="entry name" value="Arf Nucleotide-binding Site Opener,domain 2"/>
    <property type="match status" value="1"/>
</dbReference>
<proteinExistence type="inferred from homology"/>
<dbReference type="PANTHER" id="PTHR10663">
    <property type="entry name" value="GUANYL-NUCLEOTIDE EXCHANGE FACTOR"/>
    <property type="match status" value="1"/>
</dbReference>
<evidence type="ECO:0000256" key="3">
    <source>
        <dbReference type="ARBA" id="ARBA00022490"/>
    </source>
</evidence>
<dbReference type="Gene3D" id="1.10.220.20">
    <property type="match status" value="1"/>
</dbReference>
<evidence type="ECO:0000256" key="4">
    <source>
        <dbReference type="ARBA" id="ARBA00022553"/>
    </source>
</evidence>
<keyword evidence="3" id="KW-0963">Cytoplasm</keyword>
<dbReference type="Proteomes" id="UP001303046">
    <property type="component" value="Unassembled WGS sequence"/>
</dbReference>
<dbReference type="InterPro" id="IPR011993">
    <property type="entry name" value="PH-like_dom_sf"/>
</dbReference>
<dbReference type="PROSITE" id="PS50096">
    <property type="entry name" value="IQ"/>
    <property type="match status" value="1"/>
</dbReference>
<reference evidence="8 9" key="1">
    <citation type="submission" date="2023-08" db="EMBL/GenBank/DDBJ databases">
        <title>A Necator americanus chromosomal reference genome.</title>
        <authorList>
            <person name="Ilik V."/>
            <person name="Petrzelkova K.J."/>
            <person name="Pardy F."/>
            <person name="Fuh T."/>
            <person name="Niatou-Singa F.S."/>
            <person name="Gouil Q."/>
            <person name="Baker L."/>
            <person name="Ritchie M.E."/>
            <person name="Jex A.R."/>
            <person name="Gazzola D."/>
            <person name="Li H."/>
            <person name="Toshio Fujiwara R."/>
            <person name="Zhan B."/>
            <person name="Aroian R.V."/>
            <person name="Pafco B."/>
            <person name="Schwarz E.M."/>
        </authorList>
    </citation>
    <scope>NUCLEOTIDE SEQUENCE [LARGE SCALE GENOMIC DNA]</scope>
    <source>
        <strain evidence="8 9">Aroian</strain>
        <tissue evidence="8">Whole animal</tissue>
    </source>
</reference>
<feature type="domain" description="SEC7" evidence="7">
    <location>
        <begin position="296"/>
        <end position="496"/>
    </location>
</feature>
<keyword evidence="4" id="KW-0597">Phosphoprotein</keyword>
<dbReference type="PROSITE" id="PS50190">
    <property type="entry name" value="SEC7"/>
    <property type="match status" value="1"/>
</dbReference>
<evidence type="ECO:0000256" key="2">
    <source>
        <dbReference type="ARBA" id="ARBA00006248"/>
    </source>
</evidence>
<gene>
    <name evidence="8" type="primary">Necator_chrIV.g13589</name>
    <name evidence="8" type="ORF">RB195_000298</name>
</gene>
<keyword evidence="9" id="KW-1185">Reference proteome</keyword>
<name>A0ABR1DAD3_NECAM</name>
<dbReference type="InterPro" id="IPR035999">
    <property type="entry name" value="Sec7_dom_sf"/>
</dbReference>
<dbReference type="SMART" id="SM00222">
    <property type="entry name" value="Sec7"/>
    <property type="match status" value="1"/>
</dbReference>
<sequence length="714" mass="81429">MLILLQFGQGFPQGRVFSSSLASHRRFSSQECKLFHEARISRGNLRRFLLTQLFGAERNARTSMTTVCGRTQLSDWRGISSASRVYVANGYEISDDLQRRRVEVLEKRYGGRARAHRAAVVIQRAYRDYRLNRRWREMTSPTQRYSNSPGIDEQLTFPSKATSSKLSKNTTSNRYLPSTSLSAQLRADRAQLAGSSELLARNKRAPPSPSPSSPLPNRSMIDSLMSPRLVQRRFPTSDRFVVTHAPGCPSACNGNVIWGPHANVTTSPNLSNSNSLSRIEKVGIRNDVDHPRPPVRYYSEQERKRQYRIALNFFNKKPERGVQLLTAWRFVDDSAESLANLLFGRRGLSKQMIGEYIATLHSTFHSCVLKYFIGQIDVRGLEVDVALRKAMQYFFLPKEAEKIDKIIQEFAQHYAKCNPKRTKQFRGGWDTIHMIAFAVIMLNTDLHSPNLKASQRMQLEQFIHNLRGQDKMRGEKEGVNIDRACLQGIYERVRAEEIRPGDDHVAQVARVDAAIVARDKPRLTETQRRLVCYCRLQQVLDPSRKQSVGSHERDVFLFNDMLVVAKAINRRRSSSHTSYTLKHWIPLLGATVNEFKRGCYEFGLTVTGPDSQMLHFNARNFDDRCRFVADVLESIRESCQMEEVRLELEMEKHNLRTDNQRDSGLPEIDSAECLLPRNPANSAVHGPGLVGTFRRLSFNSLDSGVVEETCDTNS</sequence>
<dbReference type="SUPFAM" id="SSF50729">
    <property type="entry name" value="PH domain-like"/>
    <property type="match status" value="1"/>
</dbReference>
<evidence type="ECO:0000313" key="8">
    <source>
        <dbReference type="EMBL" id="KAK6746963.1"/>
    </source>
</evidence>
<evidence type="ECO:0000256" key="6">
    <source>
        <dbReference type="SAM" id="MobiDB-lite"/>
    </source>
</evidence>
<evidence type="ECO:0000256" key="1">
    <source>
        <dbReference type="ARBA" id="ARBA00004496"/>
    </source>
</evidence>
<evidence type="ECO:0000256" key="5">
    <source>
        <dbReference type="ARBA" id="ARBA00023054"/>
    </source>
</evidence>
<feature type="region of interest" description="Disordered" evidence="6">
    <location>
        <begin position="139"/>
        <end position="180"/>
    </location>
</feature>
<dbReference type="EMBL" id="JAVFWL010000004">
    <property type="protein sequence ID" value="KAK6746963.1"/>
    <property type="molecule type" value="Genomic_DNA"/>
</dbReference>
<dbReference type="Pfam" id="PF01369">
    <property type="entry name" value="Sec7"/>
    <property type="match status" value="1"/>
</dbReference>
<comment type="caution">
    <text evidence="8">The sequence shown here is derived from an EMBL/GenBank/DDBJ whole genome shotgun (WGS) entry which is preliminary data.</text>
</comment>
<dbReference type="InterPro" id="IPR023394">
    <property type="entry name" value="Sec7_C_sf"/>
</dbReference>
<comment type="similarity">
    <text evidence="2">Belongs to the BRAG family.</text>
</comment>
<comment type="subcellular location">
    <subcellularLocation>
        <location evidence="1">Cytoplasm</location>
    </subcellularLocation>
</comment>
<dbReference type="InterPro" id="IPR033742">
    <property type="entry name" value="IQSEC_PH"/>
</dbReference>